<protein>
    <submittedName>
        <fullName evidence="1">Uncharacterized protein</fullName>
    </submittedName>
</protein>
<name>A0A9R1QG50_TRITD</name>
<organism evidence="1 2">
    <name type="scientific">Triticum turgidum subsp. durum</name>
    <name type="common">Durum wheat</name>
    <name type="synonym">Triticum durum</name>
    <dbReference type="NCBI Taxonomy" id="4567"/>
    <lineage>
        <taxon>Eukaryota</taxon>
        <taxon>Viridiplantae</taxon>
        <taxon>Streptophyta</taxon>
        <taxon>Embryophyta</taxon>
        <taxon>Tracheophyta</taxon>
        <taxon>Spermatophyta</taxon>
        <taxon>Magnoliopsida</taxon>
        <taxon>Liliopsida</taxon>
        <taxon>Poales</taxon>
        <taxon>Poaceae</taxon>
        <taxon>BOP clade</taxon>
        <taxon>Pooideae</taxon>
        <taxon>Triticodae</taxon>
        <taxon>Triticeae</taxon>
        <taxon>Triticinae</taxon>
        <taxon>Triticum</taxon>
    </lineage>
</organism>
<keyword evidence="2" id="KW-1185">Reference proteome</keyword>
<sequence length="95" mass="10918">METPLTVQIVEFNTKVMQEELKKLGLKVNHHEANITFLKSEIYAIEESIADLTSKILCVCHPGFMHSRLRCSCLGMQHVDTVWQTMKHVNYVVVC</sequence>
<dbReference type="Proteomes" id="UP000324705">
    <property type="component" value="Chromosome 3B"/>
</dbReference>
<dbReference type="Gramene" id="TRITD3Bv1G076560.1">
    <property type="protein sequence ID" value="TRITD3Bv1G076560.1"/>
    <property type="gene ID" value="TRITD3Bv1G076560"/>
</dbReference>
<dbReference type="AlphaFoldDB" id="A0A9R1QG50"/>
<evidence type="ECO:0000313" key="2">
    <source>
        <dbReference type="Proteomes" id="UP000324705"/>
    </source>
</evidence>
<reference evidence="1 2" key="1">
    <citation type="submission" date="2017-09" db="EMBL/GenBank/DDBJ databases">
        <authorList>
            <consortium name="International Durum Wheat Genome Sequencing Consortium (IDWGSC)"/>
            <person name="Milanesi L."/>
        </authorList>
    </citation>
    <scope>NUCLEOTIDE SEQUENCE [LARGE SCALE GENOMIC DNA]</scope>
    <source>
        <strain evidence="2">cv. Svevo</strain>
    </source>
</reference>
<dbReference type="EMBL" id="LT934116">
    <property type="protein sequence ID" value="VAH75305.1"/>
    <property type="molecule type" value="Genomic_DNA"/>
</dbReference>
<proteinExistence type="predicted"/>
<gene>
    <name evidence="1" type="ORF">TRITD_3Bv1G076560</name>
</gene>
<evidence type="ECO:0000313" key="1">
    <source>
        <dbReference type="EMBL" id="VAH75305.1"/>
    </source>
</evidence>
<accession>A0A9R1QG50</accession>